<evidence type="ECO:0000256" key="3">
    <source>
        <dbReference type="ARBA" id="ARBA00023163"/>
    </source>
</evidence>
<dbReference type="PROSITE" id="PS00894">
    <property type="entry name" value="HTH_DEOR_1"/>
    <property type="match status" value="1"/>
</dbReference>
<evidence type="ECO:0000313" key="6">
    <source>
        <dbReference type="EMBL" id="PTL71847.1"/>
    </source>
</evidence>
<dbReference type="PANTHER" id="PTHR30363">
    <property type="entry name" value="HTH-TYPE TRANSCRIPTIONAL REGULATOR SRLR-RELATED"/>
    <property type="match status" value="1"/>
</dbReference>
<organism evidence="6 7">
    <name type="scientific">Rathayibacter caricis DSM 15933</name>
    <dbReference type="NCBI Taxonomy" id="1328867"/>
    <lineage>
        <taxon>Bacteria</taxon>
        <taxon>Bacillati</taxon>
        <taxon>Actinomycetota</taxon>
        <taxon>Actinomycetes</taxon>
        <taxon>Micrococcales</taxon>
        <taxon>Microbacteriaceae</taxon>
        <taxon>Rathayibacter</taxon>
    </lineage>
</organism>
<feature type="region of interest" description="Disordered" evidence="4">
    <location>
        <begin position="76"/>
        <end position="97"/>
    </location>
</feature>
<dbReference type="InterPro" id="IPR001034">
    <property type="entry name" value="DeoR_HTH"/>
</dbReference>
<dbReference type="InterPro" id="IPR036388">
    <property type="entry name" value="WH-like_DNA-bd_sf"/>
</dbReference>
<dbReference type="AlphaFoldDB" id="A0A2T4UQQ3"/>
<accession>A0A2T4UQQ3</accession>
<dbReference type="Gene3D" id="1.10.10.10">
    <property type="entry name" value="Winged helix-like DNA-binding domain superfamily/Winged helix DNA-binding domain"/>
    <property type="match status" value="1"/>
</dbReference>
<evidence type="ECO:0000259" key="5">
    <source>
        <dbReference type="PROSITE" id="PS51000"/>
    </source>
</evidence>
<keyword evidence="1" id="KW-0805">Transcription regulation</keyword>
<protein>
    <recommendedName>
        <fullName evidence="5">HTH deoR-type domain-containing protein</fullName>
    </recommendedName>
</protein>
<dbReference type="PROSITE" id="PS51000">
    <property type="entry name" value="HTH_DEOR_2"/>
    <property type="match status" value="1"/>
</dbReference>
<proteinExistence type="predicted"/>
<keyword evidence="3" id="KW-0804">Transcription</keyword>
<evidence type="ECO:0000313" key="7">
    <source>
        <dbReference type="Proteomes" id="UP000241085"/>
    </source>
</evidence>
<name>A0A2T4UQQ3_9MICO</name>
<reference evidence="6 7" key="1">
    <citation type="submission" date="2018-03" db="EMBL/GenBank/DDBJ databases">
        <title>Bacteriophage NCPPB3778 and a type I-E CRISPR drive the evolution of the US Biological Select Agent, Rathayibacter toxicus.</title>
        <authorList>
            <person name="Davis E.W.II."/>
            <person name="Tabima J.F."/>
            <person name="Weisberg A.J."/>
            <person name="Dantas Lopes L."/>
            <person name="Wiseman M.S."/>
            <person name="Wiseman M.S."/>
            <person name="Pupko T."/>
            <person name="Belcher M.S."/>
            <person name="Sechler A.J."/>
            <person name="Tancos M.A."/>
            <person name="Schroeder B.K."/>
            <person name="Murray T.D."/>
            <person name="Luster D.G."/>
            <person name="Schneider W.L."/>
            <person name="Rogers E."/>
            <person name="Andreote F.D."/>
            <person name="Grunwald N.J."/>
            <person name="Putnam M.L."/>
            <person name="Chang J.H."/>
        </authorList>
    </citation>
    <scope>NUCLEOTIDE SEQUENCE [LARGE SCALE GENOMIC DNA]</scope>
    <source>
        <strain evidence="6 7">DSM 15933</strain>
    </source>
</reference>
<dbReference type="InterPro" id="IPR018356">
    <property type="entry name" value="Tscrpt_reg_HTH_DeoR_CS"/>
</dbReference>
<dbReference type="SUPFAM" id="SSF46785">
    <property type="entry name" value="Winged helix' DNA-binding domain"/>
    <property type="match status" value="1"/>
</dbReference>
<evidence type="ECO:0000256" key="2">
    <source>
        <dbReference type="ARBA" id="ARBA00023125"/>
    </source>
</evidence>
<gene>
    <name evidence="6" type="ORF">C1I63_02625</name>
</gene>
<dbReference type="InterPro" id="IPR050313">
    <property type="entry name" value="Carb_Metab_HTH_regulators"/>
</dbReference>
<evidence type="ECO:0000256" key="1">
    <source>
        <dbReference type="ARBA" id="ARBA00023015"/>
    </source>
</evidence>
<dbReference type="InterPro" id="IPR036390">
    <property type="entry name" value="WH_DNA-bd_sf"/>
</dbReference>
<dbReference type="SMART" id="SM00420">
    <property type="entry name" value="HTH_DEOR"/>
    <property type="match status" value="1"/>
</dbReference>
<dbReference type="GO" id="GO:0003700">
    <property type="term" value="F:DNA-binding transcription factor activity"/>
    <property type="evidence" value="ECO:0007669"/>
    <property type="project" value="InterPro"/>
</dbReference>
<dbReference type="PANTHER" id="PTHR30363:SF44">
    <property type="entry name" value="AGA OPERON TRANSCRIPTIONAL REPRESSOR-RELATED"/>
    <property type="match status" value="1"/>
</dbReference>
<evidence type="ECO:0000256" key="4">
    <source>
        <dbReference type="SAM" id="MobiDB-lite"/>
    </source>
</evidence>
<keyword evidence="7" id="KW-1185">Reference proteome</keyword>
<dbReference type="PRINTS" id="PR00037">
    <property type="entry name" value="HTHLACR"/>
</dbReference>
<dbReference type="GO" id="GO:0003677">
    <property type="term" value="F:DNA binding"/>
    <property type="evidence" value="ECO:0007669"/>
    <property type="project" value="UniProtKB-KW"/>
</dbReference>
<dbReference type="Proteomes" id="UP000241085">
    <property type="component" value="Unassembled WGS sequence"/>
</dbReference>
<keyword evidence="2" id="KW-0238">DNA-binding</keyword>
<dbReference type="EMBL" id="PZPL01000001">
    <property type="protein sequence ID" value="PTL71847.1"/>
    <property type="molecule type" value="Genomic_DNA"/>
</dbReference>
<feature type="domain" description="HTH deoR-type" evidence="5">
    <location>
        <begin position="11"/>
        <end position="66"/>
    </location>
</feature>
<dbReference type="Pfam" id="PF08220">
    <property type="entry name" value="HTH_DeoR"/>
    <property type="match status" value="1"/>
</dbReference>
<dbReference type="RefSeq" id="WP_107573661.1">
    <property type="nucleotide sequence ID" value="NZ_PZPL01000001.1"/>
</dbReference>
<sequence>MSDQTLPRPLAAERRAHILTTLASEGAVRISQLTEALGVATVTLRRDLVDMEREGLLSRVHGGAVALASSAETPARLEATRRRSARSPCWSRRSPTTGRAFCAGWRRRGSAWATR</sequence>
<comment type="caution">
    <text evidence="6">The sequence shown here is derived from an EMBL/GenBank/DDBJ whole genome shotgun (WGS) entry which is preliminary data.</text>
</comment>